<sequence length="97" mass="10498">MLSIPLWASEQAARAAAVEIAMKIGILFQRAGMICCRKKRIGTLDQQQPSIYLLSYLIYEAIGEQALWGFGDEKGLAATITGGGELTAQLLPFLAIL</sequence>
<proteinExistence type="predicted"/>
<gene>
    <name evidence="1" type="ORF">P5673_005935</name>
</gene>
<organism evidence="1 2">
    <name type="scientific">Acropora cervicornis</name>
    <name type="common">Staghorn coral</name>
    <dbReference type="NCBI Taxonomy" id="6130"/>
    <lineage>
        <taxon>Eukaryota</taxon>
        <taxon>Metazoa</taxon>
        <taxon>Cnidaria</taxon>
        <taxon>Anthozoa</taxon>
        <taxon>Hexacorallia</taxon>
        <taxon>Scleractinia</taxon>
        <taxon>Astrocoeniina</taxon>
        <taxon>Acroporidae</taxon>
        <taxon>Acropora</taxon>
    </lineage>
</organism>
<dbReference type="Proteomes" id="UP001249851">
    <property type="component" value="Unassembled WGS sequence"/>
</dbReference>
<reference evidence="1" key="2">
    <citation type="journal article" date="2023" name="Science">
        <title>Genomic signatures of disease resistance in endangered staghorn corals.</title>
        <authorList>
            <person name="Vollmer S.V."/>
            <person name="Selwyn J.D."/>
            <person name="Despard B.A."/>
            <person name="Roesel C.L."/>
        </authorList>
    </citation>
    <scope>NUCLEOTIDE SEQUENCE</scope>
    <source>
        <strain evidence="1">K2</strain>
    </source>
</reference>
<evidence type="ECO:0000313" key="1">
    <source>
        <dbReference type="EMBL" id="KAK2569052.1"/>
    </source>
</evidence>
<protein>
    <submittedName>
        <fullName evidence="1">Uncharacterized protein</fullName>
    </submittedName>
</protein>
<dbReference type="AlphaFoldDB" id="A0AAD9QX84"/>
<reference evidence="1" key="1">
    <citation type="journal article" date="2023" name="G3 (Bethesda)">
        <title>Whole genome assembly and annotation of the endangered Caribbean coral Acropora cervicornis.</title>
        <authorList>
            <person name="Selwyn J.D."/>
            <person name="Vollmer S.V."/>
        </authorList>
    </citation>
    <scope>NUCLEOTIDE SEQUENCE</scope>
    <source>
        <strain evidence="1">K2</strain>
    </source>
</reference>
<evidence type="ECO:0000313" key="2">
    <source>
        <dbReference type="Proteomes" id="UP001249851"/>
    </source>
</evidence>
<accession>A0AAD9QX84</accession>
<keyword evidence="2" id="KW-1185">Reference proteome</keyword>
<comment type="caution">
    <text evidence="1">The sequence shown here is derived from an EMBL/GenBank/DDBJ whole genome shotgun (WGS) entry which is preliminary data.</text>
</comment>
<name>A0AAD9QX84_ACRCE</name>
<dbReference type="EMBL" id="JARQWQ010000010">
    <property type="protein sequence ID" value="KAK2569052.1"/>
    <property type="molecule type" value="Genomic_DNA"/>
</dbReference>